<dbReference type="STRING" id="1844972.A7K91_04770"/>
<comment type="caution">
    <text evidence="1">The sequence shown here is derived from an EMBL/GenBank/DDBJ whole genome shotgun (WGS) entry which is preliminary data.</text>
</comment>
<name>A0A1A5YGW8_9BACL</name>
<evidence type="ECO:0000313" key="2">
    <source>
        <dbReference type="Proteomes" id="UP000092024"/>
    </source>
</evidence>
<dbReference type="Proteomes" id="UP000092024">
    <property type="component" value="Unassembled WGS sequence"/>
</dbReference>
<dbReference type="EMBL" id="LYPA01000064">
    <property type="protein sequence ID" value="OBR64896.1"/>
    <property type="molecule type" value="Genomic_DNA"/>
</dbReference>
<dbReference type="AlphaFoldDB" id="A0A1A5YGW8"/>
<accession>A0A1A5YGW8</accession>
<gene>
    <name evidence="1" type="ORF">A7K91_04770</name>
</gene>
<protein>
    <submittedName>
        <fullName evidence="1">Uncharacterized protein</fullName>
    </submittedName>
</protein>
<reference evidence="1 2" key="1">
    <citation type="submission" date="2016-05" db="EMBL/GenBank/DDBJ databases">
        <title>Paenibacillus oryzae. sp. nov., isolated from the rice root.</title>
        <authorList>
            <person name="Zhang J."/>
            <person name="Zhang X."/>
        </authorList>
    </citation>
    <scope>NUCLEOTIDE SEQUENCE [LARGE SCALE GENOMIC DNA]</scope>
    <source>
        <strain evidence="1 2">1DrF-4</strain>
    </source>
</reference>
<proteinExistence type="predicted"/>
<organism evidence="1 2">
    <name type="scientific">Paenibacillus oryzae</name>
    <dbReference type="NCBI Taxonomy" id="1844972"/>
    <lineage>
        <taxon>Bacteria</taxon>
        <taxon>Bacillati</taxon>
        <taxon>Bacillota</taxon>
        <taxon>Bacilli</taxon>
        <taxon>Bacillales</taxon>
        <taxon>Paenibacillaceae</taxon>
        <taxon>Paenibacillus</taxon>
    </lineage>
</organism>
<evidence type="ECO:0000313" key="1">
    <source>
        <dbReference type="EMBL" id="OBR64896.1"/>
    </source>
</evidence>
<keyword evidence="2" id="KW-1185">Reference proteome</keyword>
<sequence length="209" mass="23541">MTERRTPQEWLSLSYSGLAALDEFSFAGSLTMGMNEGVMNKPQTFEGKVVDHHQLTLQAEGQHALYGNPADVLARLNRGNDGVAINREGQGDGEFPAEDIIWLQIKGKPEETTERWRQHLRDGLAELNGIGMSAASRETTALREQTLLKAKEELEGMLATLNATSVYQLGIHRKKLLPLKMMENTEFNYKRNGVPMHETRSTSIRFQHF</sequence>